<organism evidence="1">
    <name type="scientific">Physcomitrium patens</name>
    <name type="common">Spreading-leaved earth moss</name>
    <name type="synonym">Physcomitrella patens</name>
    <dbReference type="NCBI Taxonomy" id="3218"/>
    <lineage>
        <taxon>Eukaryota</taxon>
        <taxon>Viridiplantae</taxon>
        <taxon>Streptophyta</taxon>
        <taxon>Embryophyta</taxon>
        <taxon>Bryophyta</taxon>
        <taxon>Bryophytina</taxon>
        <taxon>Bryopsida</taxon>
        <taxon>Funariidae</taxon>
        <taxon>Funariales</taxon>
        <taxon>Funariaceae</taxon>
        <taxon>Physcomitrium</taxon>
    </lineage>
</organism>
<evidence type="ECO:0000313" key="2">
    <source>
        <dbReference type="EnsemblPlants" id="Pp3c3_9140V3.1"/>
    </source>
</evidence>
<reference evidence="1 3" key="2">
    <citation type="journal article" date="2018" name="Plant J.">
        <title>The Physcomitrella patens chromosome-scale assembly reveals moss genome structure and evolution.</title>
        <authorList>
            <person name="Lang D."/>
            <person name="Ullrich K.K."/>
            <person name="Murat F."/>
            <person name="Fuchs J."/>
            <person name="Jenkins J."/>
            <person name="Haas F.B."/>
            <person name="Piednoel M."/>
            <person name="Gundlach H."/>
            <person name="Van Bel M."/>
            <person name="Meyberg R."/>
            <person name="Vives C."/>
            <person name="Morata J."/>
            <person name="Symeonidi A."/>
            <person name="Hiss M."/>
            <person name="Muchero W."/>
            <person name="Kamisugi Y."/>
            <person name="Saleh O."/>
            <person name="Blanc G."/>
            <person name="Decker E.L."/>
            <person name="van Gessel N."/>
            <person name="Grimwood J."/>
            <person name="Hayes R.D."/>
            <person name="Graham S.W."/>
            <person name="Gunter L.E."/>
            <person name="McDaniel S.F."/>
            <person name="Hoernstein S.N.W."/>
            <person name="Larsson A."/>
            <person name="Li F.W."/>
            <person name="Perroud P.F."/>
            <person name="Phillips J."/>
            <person name="Ranjan P."/>
            <person name="Rokshar D.S."/>
            <person name="Rothfels C.J."/>
            <person name="Schneider L."/>
            <person name="Shu S."/>
            <person name="Stevenson D.W."/>
            <person name="Thummler F."/>
            <person name="Tillich M."/>
            <person name="Villarreal Aguilar J.C."/>
            <person name="Widiez T."/>
            <person name="Wong G.K."/>
            <person name="Wymore A."/>
            <person name="Zhang Y."/>
            <person name="Zimmer A.D."/>
            <person name="Quatrano R.S."/>
            <person name="Mayer K.F.X."/>
            <person name="Goodstein D."/>
            <person name="Casacuberta J.M."/>
            <person name="Vandepoele K."/>
            <person name="Reski R."/>
            <person name="Cuming A.C."/>
            <person name="Tuskan G.A."/>
            <person name="Maumus F."/>
            <person name="Salse J."/>
            <person name="Schmutz J."/>
            <person name="Rensing S.A."/>
        </authorList>
    </citation>
    <scope>NUCLEOTIDE SEQUENCE [LARGE SCALE GENOMIC DNA]</scope>
    <source>
        <strain evidence="2 3">cv. Gransden 2004</strain>
    </source>
</reference>
<reference evidence="2" key="3">
    <citation type="submission" date="2020-12" db="UniProtKB">
        <authorList>
            <consortium name="EnsemblPlants"/>
        </authorList>
    </citation>
    <scope>IDENTIFICATION</scope>
</reference>
<dbReference type="EMBL" id="ABEU02000003">
    <property type="protein sequence ID" value="PNR57172.1"/>
    <property type="molecule type" value="Genomic_DNA"/>
</dbReference>
<keyword evidence="3" id="KW-1185">Reference proteome</keyword>
<gene>
    <name evidence="1" type="ORF">PHYPA_004165</name>
</gene>
<evidence type="ECO:0000313" key="1">
    <source>
        <dbReference type="EMBL" id="PNR57172.1"/>
    </source>
</evidence>
<accession>A0A2K1KTR4</accession>
<dbReference type="AlphaFoldDB" id="A0A2K1KTR4"/>
<dbReference type="Gramene" id="Pp3c3_9140V3.1">
    <property type="protein sequence ID" value="Pp3c3_9140V3.1"/>
    <property type="gene ID" value="Pp3c3_9140"/>
</dbReference>
<evidence type="ECO:0000313" key="3">
    <source>
        <dbReference type="Proteomes" id="UP000006727"/>
    </source>
</evidence>
<dbReference type="Proteomes" id="UP000006727">
    <property type="component" value="Chromosome 3"/>
</dbReference>
<dbReference type="EnsemblPlants" id="Pp3c3_9140V3.1">
    <property type="protein sequence ID" value="Pp3c3_9140V3.1"/>
    <property type="gene ID" value="Pp3c3_9140"/>
</dbReference>
<protein>
    <recommendedName>
        <fullName evidence="4">Resolvase/invertase-type recombinase catalytic domain-containing protein</fullName>
    </recommendedName>
</protein>
<proteinExistence type="predicted"/>
<sequence length="33" mass="3628">MSVIYLRASSVKATKEKDDAVRKKLGNCCQSPT</sequence>
<dbReference type="InParanoid" id="A0A2K1KTR4"/>
<name>A0A2K1KTR4_PHYPA</name>
<reference evidence="1 3" key="1">
    <citation type="journal article" date="2008" name="Science">
        <title>The Physcomitrella genome reveals evolutionary insights into the conquest of land by plants.</title>
        <authorList>
            <person name="Rensing S."/>
            <person name="Lang D."/>
            <person name="Zimmer A."/>
            <person name="Terry A."/>
            <person name="Salamov A."/>
            <person name="Shapiro H."/>
            <person name="Nishiyama T."/>
            <person name="Perroud P.-F."/>
            <person name="Lindquist E."/>
            <person name="Kamisugi Y."/>
            <person name="Tanahashi T."/>
            <person name="Sakakibara K."/>
            <person name="Fujita T."/>
            <person name="Oishi K."/>
            <person name="Shin-I T."/>
            <person name="Kuroki Y."/>
            <person name="Toyoda A."/>
            <person name="Suzuki Y."/>
            <person name="Hashimoto A."/>
            <person name="Yamaguchi K."/>
            <person name="Sugano A."/>
            <person name="Kohara Y."/>
            <person name="Fujiyama A."/>
            <person name="Anterola A."/>
            <person name="Aoki S."/>
            <person name="Ashton N."/>
            <person name="Barbazuk W.B."/>
            <person name="Barker E."/>
            <person name="Bennetzen J."/>
            <person name="Bezanilla M."/>
            <person name="Blankenship R."/>
            <person name="Cho S.H."/>
            <person name="Dutcher S."/>
            <person name="Estelle M."/>
            <person name="Fawcett J.A."/>
            <person name="Gundlach H."/>
            <person name="Hanada K."/>
            <person name="Heyl A."/>
            <person name="Hicks K.A."/>
            <person name="Hugh J."/>
            <person name="Lohr M."/>
            <person name="Mayer K."/>
            <person name="Melkozernov A."/>
            <person name="Murata T."/>
            <person name="Nelson D."/>
            <person name="Pils B."/>
            <person name="Prigge M."/>
            <person name="Reiss B."/>
            <person name="Renner T."/>
            <person name="Rombauts S."/>
            <person name="Rushton P."/>
            <person name="Sanderfoot A."/>
            <person name="Schween G."/>
            <person name="Shiu S.-H."/>
            <person name="Stueber K."/>
            <person name="Theodoulou F.L."/>
            <person name="Tu H."/>
            <person name="Van de Peer Y."/>
            <person name="Verrier P.J."/>
            <person name="Waters E."/>
            <person name="Wood A."/>
            <person name="Yang L."/>
            <person name="Cove D."/>
            <person name="Cuming A."/>
            <person name="Hasebe M."/>
            <person name="Lucas S."/>
            <person name="Mishler D.B."/>
            <person name="Reski R."/>
            <person name="Grigoriev I."/>
            <person name="Quatrano R.S."/>
            <person name="Boore J.L."/>
        </authorList>
    </citation>
    <scope>NUCLEOTIDE SEQUENCE [LARGE SCALE GENOMIC DNA]</scope>
    <source>
        <strain evidence="2 3">cv. Gransden 2004</strain>
    </source>
</reference>
<evidence type="ECO:0008006" key="4">
    <source>
        <dbReference type="Google" id="ProtNLM"/>
    </source>
</evidence>